<keyword evidence="3" id="KW-0378">Hydrolase</keyword>
<organism evidence="3 4">
    <name type="scientific">Parenemella sanctibonifatiensis</name>
    <dbReference type="NCBI Taxonomy" id="2016505"/>
    <lineage>
        <taxon>Bacteria</taxon>
        <taxon>Bacillati</taxon>
        <taxon>Actinomycetota</taxon>
        <taxon>Actinomycetes</taxon>
        <taxon>Propionibacteriales</taxon>
        <taxon>Propionibacteriaceae</taxon>
        <taxon>Parenemella</taxon>
    </lineage>
</organism>
<sequence length="975" mass="108398">MTHDFGVRDDADAARNWQQRFRADVQYGLLDLANEAPRLHHPHLVLNHLDGTVQHELVEQLRRCDSFTFSVAFVTDAAVAQLKQHLVDFTGTGRIVTSTYQDFNSPRAFAELLNLSRHSRIEVRLHQAKGFHPKGYLFHSRDSTTAIIGSSNLTSAALSANHEWNVAVSATRRSDLHRQLDRLIAEQLDHSDPLTADWIRDYQASWSPLPARFTEAPRPLSDPAADVNSHDFAITPNRMQRDALLALDLARAEGARRAIIVSATGTGKTILSALDVRAVAPRRLLFVVHREQILDRTIHEYHRVLGGPRSDYGKLTGGAREQDRRYVFATIQTLARPDVLATIAPEAFDHVIIDEAHRAGSASYQRVINRLTPDFLLGMTATPERADGFNVFELFDHVVPYEIRLQHALEAEMLVPFHYYGIADVAGIDEHADLRRLVTPERVDRLVTTLAVYGQAGVAPRGLIFCSRTEEAHQLAEALNQRTLHGQPLRTRALTGADSVAFREEQVAALENGELDYLLTVDVFNEGVDIPSVNQVVMLRQTTSAIVFVQQLGRGLRLAPGKDYLVVIDMIGNYASNFLIPVALFGDESLNKEALRRQLTETSAATGQVPGLSSVSFDELSRQRILRAIGSARLDSYATLRVALRTLQRRVGGVPGLWDFHRFESADPVLLATRDANYPTVVRKLLKVDSGLSEDADRALALLSREAMAAKRLHELVLLSLLLDRGVVRCEEISPAFAAEGLLAGATEVTSAIDSLALRGYNAKDTAAYRSPIITELDGTLRLGEVVRREWQASEPFRVAIKDLLRTGLAVNRERYRADRRFTPGRQYTRRDAARILGWGTKVASTVYGYRTDPGRGVAALFVTLDKSPDVAARQAYHDQLLDRSSMRWYSRSNRTLTSGDTAPIADGIDLEVFVKKDDAEGAEHYYLGLAHATGSRETELPTPTGPLPVVEFVLHFDDPIPIGLYDYFTLLTDP</sequence>
<dbReference type="CDD" id="cd09204">
    <property type="entry name" value="PLDc_N_DEXD_b2"/>
    <property type="match status" value="1"/>
</dbReference>
<dbReference type="InterPro" id="IPR021835">
    <property type="entry name" value="DUF3427"/>
</dbReference>
<dbReference type="InterPro" id="IPR014001">
    <property type="entry name" value="Helicase_ATP-bd"/>
</dbReference>
<dbReference type="InterPro" id="IPR006935">
    <property type="entry name" value="Helicase/UvrB_N"/>
</dbReference>
<dbReference type="GO" id="GO:0005829">
    <property type="term" value="C:cytosol"/>
    <property type="evidence" value="ECO:0007669"/>
    <property type="project" value="TreeGrafter"/>
</dbReference>
<dbReference type="EMBL" id="NMVI01000007">
    <property type="protein sequence ID" value="OYN89970.1"/>
    <property type="molecule type" value="Genomic_DNA"/>
</dbReference>
<keyword evidence="3" id="KW-0255">Endonuclease</keyword>
<evidence type="ECO:0000259" key="2">
    <source>
        <dbReference type="PROSITE" id="PS51194"/>
    </source>
</evidence>
<dbReference type="InterPro" id="IPR027417">
    <property type="entry name" value="P-loop_NTPase"/>
</dbReference>
<evidence type="ECO:0000313" key="4">
    <source>
        <dbReference type="Proteomes" id="UP000216533"/>
    </source>
</evidence>
<dbReference type="Pfam" id="PF00271">
    <property type="entry name" value="Helicase_C"/>
    <property type="match status" value="1"/>
</dbReference>
<dbReference type="InterPro" id="IPR050742">
    <property type="entry name" value="Helicase_Restrict-Modif_Enz"/>
</dbReference>
<dbReference type="Proteomes" id="UP000216533">
    <property type="component" value="Unassembled WGS sequence"/>
</dbReference>
<dbReference type="CDD" id="cd18032">
    <property type="entry name" value="DEXHc_RE_I_III_res"/>
    <property type="match status" value="1"/>
</dbReference>
<dbReference type="SUPFAM" id="SSF56024">
    <property type="entry name" value="Phospholipase D/nuclease"/>
    <property type="match status" value="1"/>
</dbReference>
<feature type="domain" description="Helicase ATP-binding" evidence="1">
    <location>
        <begin position="249"/>
        <end position="401"/>
    </location>
</feature>
<name>A0A255EFE3_9ACTN</name>
<dbReference type="Gene3D" id="3.40.50.300">
    <property type="entry name" value="P-loop containing nucleotide triphosphate hydrolases"/>
    <property type="match status" value="2"/>
</dbReference>
<keyword evidence="3" id="KW-0540">Nuclease</keyword>
<accession>A0A255EFE3</accession>
<dbReference type="GO" id="GO:0003677">
    <property type="term" value="F:DNA binding"/>
    <property type="evidence" value="ECO:0007669"/>
    <property type="project" value="InterPro"/>
</dbReference>
<dbReference type="GO" id="GO:0005524">
    <property type="term" value="F:ATP binding"/>
    <property type="evidence" value="ECO:0007669"/>
    <property type="project" value="InterPro"/>
</dbReference>
<dbReference type="InterPro" id="IPR025202">
    <property type="entry name" value="PLD-like_dom"/>
</dbReference>
<dbReference type="PANTHER" id="PTHR47396:SF1">
    <property type="entry name" value="ATP-DEPENDENT HELICASE IRC3-RELATED"/>
    <property type="match status" value="1"/>
</dbReference>
<dbReference type="Pfam" id="PF13091">
    <property type="entry name" value="PLDc_2"/>
    <property type="match status" value="1"/>
</dbReference>
<gene>
    <name evidence="3" type="ORF">CGZ92_01620</name>
</gene>
<dbReference type="Pfam" id="PF11907">
    <property type="entry name" value="DUF3427"/>
    <property type="match status" value="1"/>
</dbReference>
<dbReference type="PROSITE" id="PS51194">
    <property type="entry name" value="HELICASE_CTER"/>
    <property type="match status" value="1"/>
</dbReference>
<reference evidence="3 4" key="1">
    <citation type="submission" date="2017-07" db="EMBL/GenBank/DDBJ databases">
        <title>Draft whole genome sequences of clinical Proprionibacteriaceae strains.</title>
        <authorList>
            <person name="Bernier A.-M."/>
            <person name="Bernard K."/>
            <person name="Domingo M.-C."/>
        </authorList>
    </citation>
    <scope>NUCLEOTIDE SEQUENCE [LARGE SCALE GENOMIC DNA]</scope>
    <source>
        <strain evidence="3 4">NML 160184</strain>
    </source>
</reference>
<dbReference type="SMART" id="SM00487">
    <property type="entry name" value="DEXDc"/>
    <property type="match status" value="1"/>
</dbReference>
<comment type="caution">
    <text evidence="3">The sequence shown here is derived from an EMBL/GenBank/DDBJ whole genome shotgun (WGS) entry which is preliminary data.</text>
</comment>
<dbReference type="Gene3D" id="3.30.870.10">
    <property type="entry name" value="Endonuclease Chain A"/>
    <property type="match status" value="1"/>
</dbReference>
<dbReference type="PANTHER" id="PTHR47396">
    <property type="entry name" value="TYPE I RESTRICTION ENZYME ECOKI R PROTEIN"/>
    <property type="match status" value="1"/>
</dbReference>
<dbReference type="Pfam" id="PF26350">
    <property type="entry name" value="DUF8090"/>
    <property type="match status" value="1"/>
</dbReference>
<dbReference type="InterPro" id="IPR058403">
    <property type="entry name" value="DUF8090"/>
</dbReference>
<dbReference type="AlphaFoldDB" id="A0A255EFE3"/>
<evidence type="ECO:0000313" key="3">
    <source>
        <dbReference type="EMBL" id="OYN89970.1"/>
    </source>
</evidence>
<dbReference type="Pfam" id="PF04851">
    <property type="entry name" value="ResIII"/>
    <property type="match status" value="1"/>
</dbReference>
<dbReference type="SUPFAM" id="SSF52540">
    <property type="entry name" value="P-loop containing nucleoside triphosphate hydrolases"/>
    <property type="match status" value="1"/>
</dbReference>
<evidence type="ECO:0000259" key="1">
    <source>
        <dbReference type="PROSITE" id="PS51192"/>
    </source>
</evidence>
<dbReference type="GO" id="GO:0004519">
    <property type="term" value="F:endonuclease activity"/>
    <property type="evidence" value="ECO:0007669"/>
    <property type="project" value="UniProtKB-KW"/>
</dbReference>
<protein>
    <submittedName>
        <fullName evidence="3">Restriction endonuclease subunit R</fullName>
    </submittedName>
</protein>
<feature type="domain" description="Helicase C-terminal" evidence="2">
    <location>
        <begin position="442"/>
        <end position="603"/>
    </location>
</feature>
<dbReference type="RefSeq" id="WP_094449651.1">
    <property type="nucleotide sequence ID" value="NZ_NMVI01000007.1"/>
</dbReference>
<dbReference type="SMART" id="SM00490">
    <property type="entry name" value="HELICc"/>
    <property type="match status" value="1"/>
</dbReference>
<dbReference type="PROSITE" id="PS51192">
    <property type="entry name" value="HELICASE_ATP_BIND_1"/>
    <property type="match status" value="1"/>
</dbReference>
<dbReference type="InterPro" id="IPR001650">
    <property type="entry name" value="Helicase_C-like"/>
</dbReference>
<proteinExistence type="predicted"/>
<dbReference type="CDD" id="cd18799">
    <property type="entry name" value="SF2_C_EcoAI-like"/>
    <property type="match status" value="1"/>
</dbReference>
<dbReference type="GO" id="GO:0016787">
    <property type="term" value="F:hydrolase activity"/>
    <property type="evidence" value="ECO:0007669"/>
    <property type="project" value="InterPro"/>
</dbReference>